<keyword evidence="2" id="KW-1185">Reference proteome</keyword>
<reference evidence="1 2" key="1">
    <citation type="submission" date="2024-09" db="EMBL/GenBank/DDBJ databases">
        <authorList>
            <person name="Zhang Y."/>
        </authorList>
    </citation>
    <scope>NUCLEOTIDE SEQUENCE [LARGE SCALE GENOMIC DNA]</scope>
    <source>
        <strain evidence="1 2">ZJ318</strain>
    </source>
</reference>
<sequence length="190" mass="21539">MSKANFQRIRIEGMEAVTKELNRIRASQAPAINRAIDDTVKFGQKAAVDAIFNRYGFKSRSYIEQHLSVSVDPRNLKGVITARYRASTLTRFARPLTRTGKNGRSRTDGHMISALRNQPTWFKGTFTVIGKNGNQIMFERQKGDNSWRKLKGQKAMYGPSVAGSFRKIRDDIEPPIIAHLRNKYGQYSGT</sequence>
<name>A0ABV4VI12_9GAMM</name>
<evidence type="ECO:0000313" key="1">
    <source>
        <dbReference type="EMBL" id="MFB2619893.1"/>
    </source>
</evidence>
<protein>
    <submittedName>
        <fullName evidence="1">Uncharacterized protein</fullName>
    </submittedName>
</protein>
<dbReference type="RefSeq" id="WP_342201385.1">
    <property type="nucleotide sequence ID" value="NZ_JBCATE010000002.1"/>
</dbReference>
<accession>A0ABV4VI12</accession>
<dbReference type="EMBL" id="JBHFGU010000002">
    <property type="protein sequence ID" value="MFB2619893.1"/>
    <property type="molecule type" value="Genomic_DNA"/>
</dbReference>
<dbReference type="Proteomes" id="UP001576708">
    <property type="component" value="Unassembled WGS sequence"/>
</dbReference>
<gene>
    <name evidence="1" type="ORF">ACE02W_08780</name>
</gene>
<proteinExistence type="predicted"/>
<evidence type="ECO:0000313" key="2">
    <source>
        <dbReference type="Proteomes" id="UP001576708"/>
    </source>
</evidence>
<organism evidence="1 2">
    <name type="scientific">Shewanella mangrovisoli</name>
    <dbReference type="NCBI Taxonomy" id="2864211"/>
    <lineage>
        <taxon>Bacteria</taxon>
        <taxon>Pseudomonadati</taxon>
        <taxon>Pseudomonadota</taxon>
        <taxon>Gammaproteobacteria</taxon>
        <taxon>Alteromonadales</taxon>
        <taxon>Shewanellaceae</taxon>
        <taxon>Shewanella</taxon>
    </lineage>
</organism>
<comment type="caution">
    <text evidence="1">The sequence shown here is derived from an EMBL/GenBank/DDBJ whole genome shotgun (WGS) entry which is preliminary data.</text>
</comment>